<evidence type="ECO:0000313" key="2">
    <source>
        <dbReference type="EMBL" id="AYB30718.1"/>
    </source>
</evidence>
<evidence type="ECO:0000313" key="3">
    <source>
        <dbReference type="Proteomes" id="UP000266183"/>
    </source>
</evidence>
<dbReference type="EMBL" id="CP032382">
    <property type="protein sequence ID" value="AYB30718.1"/>
    <property type="molecule type" value="Genomic_DNA"/>
</dbReference>
<feature type="transmembrane region" description="Helical" evidence="1">
    <location>
        <begin position="7"/>
        <end position="26"/>
    </location>
</feature>
<evidence type="ECO:0000256" key="1">
    <source>
        <dbReference type="SAM" id="Phobius"/>
    </source>
</evidence>
<dbReference type="PANTHER" id="PTHR36443">
    <property type="entry name" value="BSR5223 PROTEIN"/>
    <property type="match status" value="1"/>
</dbReference>
<dbReference type="PANTHER" id="PTHR36443:SF1">
    <property type="entry name" value="BSR5223 PROTEIN"/>
    <property type="match status" value="1"/>
</dbReference>
<keyword evidence="1" id="KW-0812">Transmembrane</keyword>
<reference evidence="3" key="1">
    <citation type="submission" date="2018-09" db="EMBL/GenBank/DDBJ databases">
        <title>Chryseolinea sp. KIS68-18 isolated from soil.</title>
        <authorList>
            <person name="Weon H.-Y."/>
            <person name="Kwon S.-W."/>
            <person name="Lee S.A."/>
        </authorList>
    </citation>
    <scope>NUCLEOTIDE SEQUENCE [LARGE SCALE GENOMIC DNA]</scope>
    <source>
        <strain evidence="3">KIS68-18</strain>
    </source>
</reference>
<feature type="transmembrane region" description="Helical" evidence="1">
    <location>
        <begin position="46"/>
        <end position="67"/>
    </location>
</feature>
<dbReference type="KEGG" id="chk:D4L85_09055"/>
<keyword evidence="1" id="KW-1133">Transmembrane helix</keyword>
<dbReference type="Pfam" id="PF11146">
    <property type="entry name" value="DUF2905"/>
    <property type="match status" value="1"/>
</dbReference>
<accession>A0A385SP08</accession>
<keyword evidence="3" id="KW-1185">Reference proteome</keyword>
<protein>
    <submittedName>
        <fullName evidence="2">DUF2905 domain-containing protein</fullName>
    </submittedName>
</protein>
<dbReference type="Proteomes" id="UP000266183">
    <property type="component" value="Chromosome"/>
</dbReference>
<gene>
    <name evidence="2" type="ORF">D4L85_09055</name>
</gene>
<dbReference type="AlphaFoldDB" id="A0A385SP08"/>
<proteinExistence type="predicted"/>
<dbReference type="InterPro" id="IPR021320">
    <property type="entry name" value="DUF2905"/>
</dbReference>
<dbReference type="OrthoDB" id="680637at2"/>
<name>A0A385SP08_9BACT</name>
<keyword evidence="1" id="KW-0472">Membrane</keyword>
<organism evidence="2 3">
    <name type="scientific">Chryseolinea soli</name>
    <dbReference type="NCBI Taxonomy" id="2321403"/>
    <lineage>
        <taxon>Bacteria</taxon>
        <taxon>Pseudomonadati</taxon>
        <taxon>Bacteroidota</taxon>
        <taxon>Cytophagia</taxon>
        <taxon>Cytophagales</taxon>
        <taxon>Fulvivirgaceae</taxon>
        <taxon>Chryseolinea</taxon>
    </lineage>
</organism>
<sequence>MFNMGKWLIVIGIVCIAIGLILTYADKFPLGKLPGDISVERGNFKFYFPLTTCILISLLLSLLLFLYNRYKS</sequence>